<dbReference type="WBParaSite" id="JU765_v2.g8744.t1">
    <property type="protein sequence ID" value="JU765_v2.g8744.t1"/>
    <property type="gene ID" value="JU765_v2.g8744"/>
</dbReference>
<protein>
    <submittedName>
        <fullName evidence="2">Uncharacterized protein</fullName>
    </submittedName>
</protein>
<dbReference type="Proteomes" id="UP000887576">
    <property type="component" value="Unplaced"/>
</dbReference>
<name>A0AC34RNR8_9BILA</name>
<accession>A0AC34RNR8</accession>
<reference evidence="2" key="1">
    <citation type="submission" date="2022-11" db="UniProtKB">
        <authorList>
            <consortium name="WormBaseParasite"/>
        </authorList>
    </citation>
    <scope>IDENTIFICATION</scope>
</reference>
<organism evidence="1 2">
    <name type="scientific">Panagrolaimus sp. JU765</name>
    <dbReference type="NCBI Taxonomy" id="591449"/>
    <lineage>
        <taxon>Eukaryota</taxon>
        <taxon>Metazoa</taxon>
        <taxon>Ecdysozoa</taxon>
        <taxon>Nematoda</taxon>
        <taxon>Chromadorea</taxon>
        <taxon>Rhabditida</taxon>
        <taxon>Tylenchina</taxon>
        <taxon>Panagrolaimomorpha</taxon>
        <taxon>Panagrolaimoidea</taxon>
        <taxon>Panagrolaimidae</taxon>
        <taxon>Panagrolaimus</taxon>
    </lineage>
</organism>
<evidence type="ECO:0000313" key="1">
    <source>
        <dbReference type="Proteomes" id="UP000887576"/>
    </source>
</evidence>
<proteinExistence type="predicted"/>
<evidence type="ECO:0000313" key="2">
    <source>
        <dbReference type="WBParaSite" id="JU765_v2.g8744.t1"/>
    </source>
</evidence>
<sequence length="130" mass="15004">MMATLACIFVQSCTQTRKRQISFEPMKDWIGNIQFNERWCKSCEWPRQQQFLQNHQSLSERKHRTYDGSPPQKLIPLPANGRRQCGSTSAVTESLQGDQSPTTVNSHPSQYRLQKRCQAFVSPLGNEVYL</sequence>